<feature type="domain" description="FAD dependent oxidoreductase" evidence="2">
    <location>
        <begin position="6"/>
        <end position="325"/>
    </location>
</feature>
<keyword evidence="4" id="KW-1185">Reference proteome</keyword>
<proteinExistence type="predicted"/>
<reference evidence="3 4" key="1">
    <citation type="submission" date="2018-11" db="EMBL/GenBank/DDBJ databases">
        <title>Schleiferia aggregans sp. nov., a moderately thermophilic heterotrophic bacterium isolated from microbial mats at a terrestrial hot spring.</title>
        <authorList>
            <person name="Iino T."/>
            <person name="Ohkuma M."/>
            <person name="Haruta S."/>
        </authorList>
    </citation>
    <scope>NUCLEOTIDE SEQUENCE [LARGE SCALE GENOMIC DNA]</scope>
    <source>
        <strain evidence="3 4">LA</strain>
    </source>
</reference>
<dbReference type="OrthoDB" id="214253at2"/>
<dbReference type="Gene3D" id="3.50.50.60">
    <property type="entry name" value="FAD/NAD(P)-binding domain"/>
    <property type="match status" value="1"/>
</dbReference>
<dbReference type="InterPro" id="IPR036188">
    <property type="entry name" value="FAD/NAD-bd_sf"/>
</dbReference>
<dbReference type="InterPro" id="IPR006076">
    <property type="entry name" value="FAD-dep_OxRdtase"/>
</dbReference>
<evidence type="ECO:0000313" key="4">
    <source>
        <dbReference type="Proteomes" id="UP000286715"/>
    </source>
</evidence>
<dbReference type="AlphaFoldDB" id="A0A401XMX7"/>
<dbReference type="Proteomes" id="UP000286715">
    <property type="component" value="Unassembled WGS sequence"/>
</dbReference>
<dbReference type="PANTHER" id="PTHR13847:SF289">
    <property type="entry name" value="GLYCINE OXIDASE"/>
    <property type="match status" value="1"/>
</dbReference>
<dbReference type="SUPFAM" id="SSF51971">
    <property type="entry name" value="Nucleotide-binding domain"/>
    <property type="match status" value="1"/>
</dbReference>
<dbReference type="Gene3D" id="3.30.9.10">
    <property type="entry name" value="D-Amino Acid Oxidase, subunit A, domain 2"/>
    <property type="match status" value="1"/>
</dbReference>
<accession>A0A401XMX7</accession>
<comment type="caution">
    <text evidence="3">The sequence shown here is derived from an EMBL/GenBank/DDBJ whole genome shotgun (WGS) entry which is preliminary data.</text>
</comment>
<keyword evidence="1" id="KW-0560">Oxidoreductase</keyword>
<dbReference type="Pfam" id="PF01266">
    <property type="entry name" value="DAO"/>
    <property type="match status" value="1"/>
</dbReference>
<dbReference type="GO" id="GO:0005737">
    <property type="term" value="C:cytoplasm"/>
    <property type="evidence" value="ECO:0007669"/>
    <property type="project" value="TreeGrafter"/>
</dbReference>
<evidence type="ECO:0000259" key="2">
    <source>
        <dbReference type="Pfam" id="PF01266"/>
    </source>
</evidence>
<dbReference type="RefSeq" id="WP_124398430.1">
    <property type="nucleotide sequence ID" value="NZ_BHZE01000022.1"/>
</dbReference>
<name>A0A401XMX7_9FLAO</name>
<organism evidence="3 4">
    <name type="scientific">Thermaurantimonas aggregans</name>
    <dbReference type="NCBI Taxonomy" id="2173829"/>
    <lineage>
        <taxon>Bacteria</taxon>
        <taxon>Pseudomonadati</taxon>
        <taxon>Bacteroidota</taxon>
        <taxon>Flavobacteriia</taxon>
        <taxon>Flavobacteriales</taxon>
        <taxon>Schleiferiaceae</taxon>
        <taxon>Thermaurantimonas</taxon>
    </lineage>
</organism>
<sequence length="349" mass="39739">MHLLLVGQGIAGSAVALLAEKAGIHITNISLPLLSNSSLVASGLWNPVVLKRMTLVWRAGEMLEALEQFYPWAEKLTGATFYHPKPIFRLFHSAAEVNDWQAKSTQPLWDTILEPEIAELPNFVKAPFGAGRMKRTGWVNTWAFIEAVHRRLQFQEKVFFEEFHYDRLKILDSGVEYAGISYDGVIFADGIHAWQRNPWFPRTFMRPTRGDVLTLSGLPDNWDFVLHFSHFLLPIEGNRWKLGATYDFRHLSPHPNLMMANEMLDELRKIANVSFKVEETNAGIRPNTKDRRPLIGAHPQLPQLYFINGLGSRGVLMAPKLAEWLLDFVKKGSKVPAEIDVARAFEKKK</sequence>
<gene>
    <name evidence="3" type="primary">fjo30</name>
    <name evidence="3" type="ORF">JCM31826_18530</name>
</gene>
<dbReference type="EMBL" id="BHZE01000022">
    <property type="protein sequence ID" value="GCD78371.1"/>
    <property type="molecule type" value="Genomic_DNA"/>
</dbReference>
<dbReference type="GO" id="GO:0016491">
    <property type="term" value="F:oxidoreductase activity"/>
    <property type="evidence" value="ECO:0007669"/>
    <property type="project" value="UniProtKB-KW"/>
</dbReference>
<protein>
    <submittedName>
        <fullName evidence="3">FAD-dependent oxidoreductase</fullName>
    </submittedName>
</protein>
<evidence type="ECO:0000313" key="3">
    <source>
        <dbReference type="EMBL" id="GCD78371.1"/>
    </source>
</evidence>
<dbReference type="PANTHER" id="PTHR13847">
    <property type="entry name" value="SARCOSINE DEHYDROGENASE-RELATED"/>
    <property type="match status" value="1"/>
</dbReference>
<evidence type="ECO:0000256" key="1">
    <source>
        <dbReference type="ARBA" id="ARBA00023002"/>
    </source>
</evidence>